<dbReference type="Pfam" id="PF01381">
    <property type="entry name" value="HTH_3"/>
    <property type="match status" value="1"/>
</dbReference>
<sequence>MDKEIFVQNIKIYCALKGVKPTVACRESGVGTSFISDINRGQIPSVAKVQQLAQYLGCTVSDLLGETKAADQPAGSQDMFMELYKSLPPDRQLKAYLELLNLRGKE</sequence>
<organism evidence="2">
    <name type="scientific">Myoviridae sp. ct6eX13</name>
    <dbReference type="NCBI Taxonomy" id="2827660"/>
    <lineage>
        <taxon>Viruses</taxon>
        <taxon>Duplodnaviria</taxon>
        <taxon>Heunggongvirae</taxon>
        <taxon>Uroviricota</taxon>
        <taxon>Caudoviricetes</taxon>
    </lineage>
</organism>
<name>A0A8S5T4Z5_9CAUD</name>
<dbReference type="PROSITE" id="PS50943">
    <property type="entry name" value="HTH_CROC1"/>
    <property type="match status" value="1"/>
</dbReference>
<accession>A0A8S5T4Z5</accession>
<dbReference type="InterPro" id="IPR001387">
    <property type="entry name" value="Cro/C1-type_HTH"/>
</dbReference>
<dbReference type="SMART" id="SM00530">
    <property type="entry name" value="HTH_XRE"/>
    <property type="match status" value="1"/>
</dbReference>
<dbReference type="InterPro" id="IPR010982">
    <property type="entry name" value="Lambda_DNA-bd_dom_sf"/>
</dbReference>
<evidence type="ECO:0000259" key="1">
    <source>
        <dbReference type="PROSITE" id="PS50943"/>
    </source>
</evidence>
<dbReference type="Gene3D" id="1.10.260.40">
    <property type="entry name" value="lambda repressor-like DNA-binding domains"/>
    <property type="match status" value="1"/>
</dbReference>
<proteinExistence type="predicted"/>
<dbReference type="CDD" id="cd00093">
    <property type="entry name" value="HTH_XRE"/>
    <property type="match status" value="1"/>
</dbReference>
<dbReference type="GO" id="GO:0003677">
    <property type="term" value="F:DNA binding"/>
    <property type="evidence" value="ECO:0007669"/>
    <property type="project" value="InterPro"/>
</dbReference>
<dbReference type="EMBL" id="BK032750">
    <property type="protein sequence ID" value="DAF58305.1"/>
    <property type="molecule type" value="Genomic_DNA"/>
</dbReference>
<reference evidence="2" key="1">
    <citation type="journal article" date="2021" name="Proc. Natl. Acad. Sci. U.S.A.">
        <title>A Catalog of Tens of Thousands of Viruses from Human Metagenomes Reveals Hidden Associations with Chronic Diseases.</title>
        <authorList>
            <person name="Tisza M.J."/>
            <person name="Buck C.B."/>
        </authorList>
    </citation>
    <scope>NUCLEOTIDE SEQUENCE</scope>
    <source>
        <strain evidence="2">Ct6eX13</strain>
    </source>
</reference>
<dbReference type="SUPFAM" id="SSF47413">
    <property type="entry name" value="lambda repressor-like DNA-binding domains"/>
    <property type="match status" value="1"/>
</dbReference>
<evidence type="ECO:0000313" key="2">
    <source>
        <dbReference type="EMBL" id="DAF58305.1"/>
    </source>
</evidence>
<protein>
    <submittedName>
        <fullName evidence="2">Helix-turn-helix domain protein</fullName>
    </submittedName>
</protein>
<feature type="domain" description="HTH cro/C1-type" evidence="1">
    <location>
        <begin position="10"/>
        <end position="63"/>
    </location>
</feature>